<keyword evidence="2" id="KW-1185">Reference proteome</keyword>
<proteinExistence type="predicted"/>
<sequence>MAGLPVPIRVTMVMDGRAPVKATVLADGGPHDDSDVAITVGVLVPTGVTITEPTLKIGPKLQHVVLVRWDFGRDRPLGERLCWVWKDGDEVDAQGEVLDPAESVVPPEAGAIGWSHANVTEKLFGWQFEECPKECEREERGHGICVPLDANSSAFYRL</sequence>
<accession>A0A433DHG2</accession>
<evidence type="ECO:0000313" key="1">
    <source>
        <dbReference type="EMBL" id="RUP50278.1"/>
    </source>
</evidence>
<organism evidence="1 2">
    <name type="scientific">Jimgerdemannia flammicorona</name>
    <dbReference type="NCBI Taxonomy" id="994334"/>
    <lineage>
        <taxon>Eukaryota</taxon>
        <taxon>Fungi</taxon>
        <taxon>Fungi incertae sedis</taxon>
        <taxon>Mucoromycota</taxon>
        <taxon>Mucoromycotina</taxon>
        <taxon>Endogonomycetes</taxon>
        <taxon>Endogonales</taxon>
        <taxon>Endogonaceae</taxon>
        <taxon>Jimgerdemannia</taxon>
    </lineage>
</organism>
<dbReference type="AlphaFoldDB" id="A0A433DHG2"/>
<dbReference type="EMBL" id="RBNI01001579">
    <property type="protein sequence ID" value="RUP50278.1"/>
    <property type="molecule type" value="Genomic_DNA"/>
</dbReference>
<evidence type="ECO:0000313" key="2">
    <source>
        <dbReference type="Proteomes" id="UP000268093"/>
    </source>
</evidence>
<dbReference type="Proteomes" id="UP000268093">
    <property type="component" value="Unassembled WGS sequence"/>
</dbReference>
<reference evidence="1 2" key="1">
    <citation type="journal article" date="2018" name="New Phytol.">
        <title>Phylogenomics of Endogonaceae and evolution of mycorrhizas within Mucoromycota.</title>
        <authorList>
            <person name="Chang Y."/>
            <person name="Desiro A."/>
            <person name="Na H."/>
            <person name="Sandor L."/>
            <person name="Lipzen A."/>
            <person name="Clum A."/>
            <person name="Barry K."/>
            <person name="Grigoriev I.V."/>
            <person name="Martin F.M."/>
            <person name="Stajich J.E."/>
            <person name="Smith M.E."/>
            <person name="Bonito G."/>
            <person name="Spatafora J.W."/>
        </authorList>
    </citation>
    <scope>NUCLEOTIDE SEQUENCE [LARGE SCALE GENOMIC DNA]</scope>
    <source>
        <strain evidence="1 2">GMNB39</strain>
    </source>
</reference>
<protein>
    <submittedName>
        <fullName evidence="1">Uncharacterized protein</fullName>
    </submittedName>
</protein>
<name>A0A433DHG2_9FUNG</name>
<gene>
    <name evidence="1" type="ORF">BC936DRAFT_139781</name>
</gene>
<comment type="caution">
    <text evidence="1">The sequence shown here is derived from an EMBL/GenBank/DDBJ whole genome shotgun (WGS) entry which is preliminary data.</text>
</comment>